<proteinExistence type="predicted"/>
<dbReference type="SUPFAM" id="SSF48317">
    <property type="entry name" value="Acid phosphatase/Vanadium-dependent haloperoxidase"/>
    <property type="match status" value="1"/>
</dbReference>
<dbReference type="EMBL" id="CP029343">
    <property type="protein sequence ID" value="AWL06178.1"/>
    <property type="molecule type" value="Genomic_DNA"/>
</dbReference>
<dbReference type="KEGG" id="mtim:DIR46_18220"/>
<organism evidence="4 5">
    <name type="scientific">Massilia oculi</name>
    <dbReference type="NCBI Taxonomy" id="945844"/>
    <lineage>
        <taxon>Bacteria</taxon>
        <taxon>Pseudomonadati</taxon>
        <taxon>Pseudomonadota</taxon>
        <taxon>Betaproteobacteria</taxon>
        <taxon>Burkholderiales</taxon>
        <taxon>Oxalobacteraceae</taxon>
        <taxon>Telluria group</taxon>
        <taxon>Massilia</taxon>
    </lineage>
</organism>
<name>A0A2S2DLI5_9BURK</name>
<accession>A0A2S2DLI5</accession>
<dbReference type="Pfam" id="PF01569">
    <property type="entry name" value="PAP2"/>
    <property type="match status" value="1"/>
</dbReference>
<feature type="transmembrane region" description="Helical" evidence="2">
    <location>
        <begin position="215"/>
        <end position="233"/>
    </location>
</feature>
<feature type="region of interest" description="Disordered" evidence="1">
    <location>
        <begin position="238"/>
        <end position="258"/>
    </location>
</feature>
<feature type="transmembrane region" description="Helical" evidence="2">
    <location>
        <begin position="104"/>
        <end position="125"/>
    </location>
</feature>
<evidence type="ECO:0000256" key="1">
    <source>
        <dbReference type="SAM" id="MobiDB-lite"/>
    </source>
</evidence>
<keyword evidence="2" id="KW-0472">Membrane</keyword>
<protein>
    <submittedName>
        <fullName evidence="4">Acid phosphatase</fullName>
    </submittedName>
</protein>
<feature type="transmembrane region" description="Helical" evidence="2">
    <location>
        <begin position="186"/>
        <end position="203"/>
    </location>
</feature>
<keyword evidence="2" id="KW-0812">Transmembrane</keyword>
<evidence type="ECO:0000313" key="5">
    <source>
        <dbReference type="Proteomes" id="UP000245820"/>
    </source>
</evidence>
<evidence type="ECO:0000256" key="2">
    <source>
        <dbReference type="SAM" id="Phobius"/>
    </source>
</evidence>
<feature type="transmembrane region" description="Helical" evidence="2">
    <location>
        <begin position="70"/>
        <end position="92"/>
    </location>
</feature>
<dbReference type="InterPro" id="IPR000326">
    <property type="entry name" value="PAP2/HPO"/>
</dbReference>
<dbReference type="CDD" id="cd03396">
    <property type="entry name" value="PAP2_like_6"/>
    <property type="match status" value="1"/>
</dbReference>
<dbReference type="OrthoDB" id="7348799at2"/>
<dbReference type="AlphaFoldDB" id="A0A2S2DLI5"/>
<reference evidence="4 5" key="1">
    <citation type="submission" date="2018-05" db="EMBL/GenBank/DDBJ databases">
        <title>Complete genome sequence of Massilia oculi sp. nov. CCUG 43427T (=DSM 26321T), the type strain of M. oculi, and comparison with genome sequences of other Massilia strains.</title>
        <authorList>
            <person name="Zhu B."/>
        </authorList>
    </citation>
    <scope>NUCLEOTIDE SEQUENCE [LARGE SCALE GENOMIC DNA]</scope>
    <source>
        <strain evidence="4 5">CCUG 43427</strain>
    </source>
</reference>
<keyword evidence="5" id="KW-1185">Reference proteome</keyword>
<gene>
    <name evidence="4" type="ORF">DIR46_18220</name>
</gene>
<evidence type="ECO:0000259" key="3">
    <source>
        <dbReference type="Pfam" id="PF01569"/>
    </source>
</evidence>
<dbReference type="Proteomes" id="UP000245820">
    <property type="component" value="Chromosome"/>
</dbReference>
<dbReference type="InterPro" id="IPR036938">
    <property type="entry name" value="PAP2/HPO_sf"/>
</dbReference>
<keyword evidence="2" id="KW-1133">Transmembrane helix</keyword>
<dbReference type="RefSeq" id="WP_109346502.1">
    <property type="nucleotide sequence ID" value="NZ_CP029343.1"/>
</dbReference>
<sequence>MGAATMVTALLPARAIRRMAAALAVAAPVILWIGRCTDADLALADAVFDAASGVFPWRHAWLAETFSHVILKWLLMLLALGFIACAMTDLAWPRAGMRAGARQRLRIVALSALLVPLAISVLKHFSTSHCPWDLLRYGGDQPYVRLFEALPAGAVAGQCLPAGHASSALWLLSLAVYWLPARPRMAGAVAALALATGAAVGYLQQLRGAHFMTHTLWSIWIACAIVLFLVAVLRTGPSRRKAPSNPLSESVHAATADQ</sequence>
<feature type="domain" description="Phosphatidic acid phosphatase type 2/haloperoxidase" evidence="3">
    <location>
        <begin position="106"/>
        <end position="232"/>
    </location>
</feature>
<evidence type="ECO:0000313" key="4">
    <source>
        <dbReference type="EMBL" id="AWL06178.1"/>
    </source>
</evidence>
<feature type="transmembrane region" description="Helical" evidence="2">
    <location>
        <begin position="155"/>
        <end position="179"/>
    </location>
</feature>